<evidence type="ECO:0000256" key="5">
    <source>
        <dbReference type="ARBA" id="ARBA00022842"/>
    </source>
</evidence>
<feature type="domain" description="Anthranilate synthase component I N-terminal" evidence="10">
    <location>
        <begin position="32"/>
        <end position="175"/>
    </location>
</feature>
<protein>
    <recommendedName>
        <fullName evidence="3">Anthranilate synthase component 1</fullName>
    </recommendedName>
</protein>
<gene>
    <name evidence="11" type="ORF">HMPREF3233_00443</name>
</gene>
<evidence type="ECO:0000256" key="4">
    <source>
        <dbReference type="ARBA" id="ARBA00022723"/>
    </source>
</evidence>
<comment type="cofactor">
    <cofactor evidence="1">
        <name>Mg(2+)</name>
        <dbReference type="ChEBI" id="CHEBI:18420"/>
    </cofactor>
</comment>
<reference evidence="11 12" key="1">
    <citation type="submission" date="2016-01" db="EMBL/GenBank/DDBJ databases">
        <authorList>
            <person name="Oliw E.H."/>
        </authorList>
    </citation>
    <scope>NUCLEOTIDE SEQUENCE [LARGE SCALE GENOMIC DNA]</scope>
    <source>
        <strain evidence="11 12">CMW7756B</strain>
    </source>
</reference>
<dbReference type="PRINTS" id="PR00095">
    <property type="entry name" value="ANTSNTHASEI"/>
</dbReference>
<proteinExistence type="predicted"/>
<comment type="function">
    <text evidence="7">Part of a heterotetrameric complex that catalyzes the two-step biosynthesis of anthranilate, an intermediate in the biosynthesis of L-tryptophan. In the first step, the glutamine-binding beta subunit (TrpG) of anthranilate synthase (AS) provides the glutamine amidotransferase activity which generates ammonia as a substrate that, along with chorismate, is used in the second step, catalyzed by the large alpha subunit of AS (TrpE) to produce anthranilate. In the absence of TrpG, TrpE can synthesize anthranilate directly from chorismate and high concentrations of ammonia.</text>
</comment>
<evidence type="ECO:0000256" key="6">
    <source>
        <dbReference type="ARBA" id="ARBA00023239"/>
    </source>
</evidence>
<evidence type="ECO:0000256" key="8">
    <source>
        <dbReference type="ARBA" id="ARBA00047683"/>
    </source>
</evidence>
<dbReference type="GO" id="GO:0004049">
    <property type="term" value="F:anthranilate synthase activity"/>
    <property type="evidence" value="ECO:0007669"/>
    <property type="project" value="UniProtKB-EC"/>
</dbReference>
<keyword evidence="4" id="KW-0479">Metal-binding</keyword>
<dbReference type="STRING" id="39777.B7L28_01450"/>
<evidence type="ECO:0000256" key="7">
    <source>
        <dbReference type="ARBA" id="ARBA00025634"/>
    </source>
</evidence>
<evidence type="ECO:0000259" key="9">
    <source>
        <dbReference type="Pfam" id="PF00425"/>
    </source>
</evidence>
<name>A0A133S690_9FIRM</name>
<keyword evidence="6" id="KW-0456">Lyase</keyword>
<comment type="subunit">
    <text evidence="2">Heterotetramer consisting of two non-identical subunits: a beta subunit (TrpG) and a large alpha subunit (TrpE).</text>
</comment>
<dbReference type="Proteomes" id="UP000070226">
    <property type="component" value="Unassembled WGS sequence"/>
</dbReference>
<dbReference type="InterPro" id="IPR015890">
    <property type="entry name" value="Chorismate_C"/>
</dbReference>
<dbReference type="Pfam" id="PF00425">
    <property type="entry name" value="Chorismate_bind"/>
    <property type="match status" value="1"/>
</dbReference>
<accession>A0A133S690</accession>
<dbReference type="SUPFAM" id="SSF56322">
    <property type="entry name" value="ADC synthase"/>
    <property type="match status" value="1"/>
</dbReference>
<sequence length="493" mass="54818">MEVLMIFPSLDRVKAIAPGYDIVPVYMEILSDVRTPISVLKALKQVSSHTYLLESADNSNHWGRYSFLGYDPKIELFCKNHKMTIKDGTTRTFECSDPAAEIRNILSQYKSPRLEELPTFTGGFVGYFACEYIRYIEPTLDFPTPDDDSAMVNDVDLMLFDKVIAFDHYKNKIYLIANISTNDLERNYNKAELELKALADLVVNGKEADVPKGILKTEFTSEFTKDEFEAVVKKTQHYIKEGDIFQCVVSNRREAEFDGSLLNAYRVLRTLNPSPYMFYLSGGDVELTGASPETLVKLTDGKMYTFPIAGTMRRGKTEAEDLAIEEKLINDEKELAEHNMLVDLGRNDLGKISKFGSVQVEALHMLQRFSHVIHITSTVSGDIQDGKDALDAIGATLPAGTLSGAPKIRAIEILHELEKSPRGVYGGAVGYIDFSGNMDVCIGIRMAMNKGGKVYVRAGAGIVRDSVPASEYNETLIKGQSMISAITDAQEVE</sequence>
<dbReference type="PANTHER" id="PTHR11236:SF48">
    <property type="entry name" value="ISOCHORISMATE SYNTHASE MENF"/>
    <property type="match status" value="1"/>
</dbReference>
<feature type="domain" description="Chorismate-utilising enzyme C-terminal" evidence="9">
    <location>
        <begin position="225"/>
        <end position="478"/>
    </location>
</feature>
<organism evidence="11">
    <name type="scientific">Veillonella atypica</name>
    <dbReference type="NCBI Taxonomy" id="39777"/>
    <lineage>
        <taxon>Bacteria</taxon>
        <taxon>Bacillati</taxon>
        <taxon>Bacillota</taxon>
        <taxon>Negativicutes</taxon>
        <taxon>Veillonellales</taxon>
        <taxon>Veillonellaceae</taxon>
        <taxon>Veillonella</taxon>
    </lineage>
</organism>
<dbReference type="EMBL" id="LRQT01000008">
    <property type="protein sequence ID" value="KXA65220.1"/>
    <property type="molecule type" value="Genomic_DNA"/>
</dbReference>
<evidence type="ECO:0000256" key="2">
    <source>
        <dbReference type="ARBA" id="ARBA00011575"/>
    </source>
</evidence>
<evidence type="ECO:0000256" key="1">
    <source>
        <dbReference type="ARBA" id="ARBA00001946"/>
    </source>
</evidence>
<evidence type="ECO:0000313" key="11">
    <source>
        <dbReference type="EMBL" id="KXA65220.1"/>
    </source>
</evidence>
<keyword evidence="5" id="KW-0460">Magnesium</keyword>
<dbReference type="InterPro" id="IPR006805">
    <property type="entry name" value="Anth_synth_I_N"/>
</dbReference>
<dbReference type="Pfam" id="PF04715">
    <property type="entry name" value="Anth_synt_I_N"/>
    <property type="match status" value="1"/>
</dbReference>
<dbReference type="GO" id="GO:0000162">
    <property type="term" value="P:L-tryptophan biosynthetic process"/>
    <property type="evidence" value="ECO:0007669"/>
    <property type="project" value="TreeGrafter"/>
</dbReference>
<evidence type="ECO:0000259" key="10">
    <source>
        <dbReference type="Pfam" id="PF04715"/>
    </source>
</evidence>
<dbReference type="InterPro" id="IPR005801">
    <property type="entry name" value="ADC_synthase"/>
</dbReference>
<dbReference type="GO" id="GO:0046872">
    <property type="term" value="F:metal ion binding"/>
    <property type="evidence" value="ECO:0007669"/>
    <property type="project" value="UniProtKB-KW"/>
</dbReference>
<dbReference type="PATRIC" id="fig|39777.7.peg.433"/>
<evidence type="ECO:0000313" key="12">
    <source>
        <dbReference type="Proteomes" id="UP000070226"/>
    </source>
</evidence>
<evidence type="ECO:0000256" key="3">
    <source>
        <dbReference type="ARBA" id="ARBA00020653"/>
    </source>
</evidence>
<comment type="caution">
    <text evidence="11">The sequence shown here is derived from an EMBL/GenBank/DDBJ whole genome shotgun (WGS) entry which is preliminary data.</text>
</comment>
<dbReference type="PANTHER" id="PTHR11236">
    <property type="entry name" value="AMINOBENZOATE/ANTHRANILATE SYNTHASE"/>
    <property type="match status" value="1"/>
</dbReference>
<dbReference type="Gene3D" id="3.60.120.10">
    <property type="entry name" value="Anthranilate synthase"/>
    <property type="match status" value="1"/>
</dbReference>
<dbReference type="AlphaFoldDB" id="A0A133S690"/>
<comment type="catalytic activity">
    <reaction evidence="8">
        <text>chorismate + L-glutamine = anthranilate + pyruvate + L-glutamate + H(+)</text>
        <dbReference type="Rhea" id="RHEA:21732"/>
        <dbReference type="ChEBI" id="CHEBI:15361"/>
        <dbReference type="ChEBI" id="CHEBI:15378"/>
        <dbReference type="ChEBI" id="CHEBI:16567"/>
        <dbReference type="ChEBI" id="CHEBI:29748"/>
        <dbReference type="ChEBI" id="CHEBI:29985"/>
        <dbReference type="ChEBI" id="CHEBI:58359"/>
        <dbReference type="EC" id="4.1.3.27"/>
    </reaction>
</comment>
<dbReference type="InterPro" id="IPR019999">
    <property type="entry name" value="Anth_synth_I-like"/>
</dbReference>